<dbReference type="InterPro" id="IPR002550">
    <property type="entry name" value="CNNM"/>
</dbReference>
<feature type="domain" description="Transporter-associated" evidence="11">
    <location>
        <begin position="338"/>
        <end position="416"/>
    </location>
</feature>
<keyword evidence="4 9" id="KW-0812">Transmembrane</keyword>
<evidence type="ECO:0000256" key="1">
    <source>
        <dbReference type="ARBA" id="ARBA00004651"/>
    </source>
</evidence>
<dbReference type="InterPro" id="IPR036318">
    <property type="entry name" value="FAD-bd_PCMH-like_sf"/>
</dbReference>
<keyword evidence="5" id="KW-0677">Repeat</keyword>
<protein>
    <submittedName>
        <fullName evidence="12">DUF21 domain-containing protein</fullName>
    </submittedName>
</protein>
<dbReference type="PANTHER" id="PTHR22777:SF32">
    <property type="entry name" value="UPF0053 INNER MEMBRANE PROTEIN YFJD"/>
    <property type="match status" value="1"/>
</dbReference>
<keyword evidence="7" id="KW-0129">CBS domain</keyword>
<keyword evidence="13" id="KW-1185">Reference proteome</keyword>
<dbReference type="Pfam" id="PF01595">
    <property type="entry name" value="CNNM"/>
    <property type="match status" value="1"/>
</dbReference>
<accession>A0A5Q2RJG0</accession>
<dbReference type="AlphaFoldDB" id="A0A5Q2RJG0"/>
<dbReference type="CDD" id="cd04590">
    <property type="entry name" value="CBS_pair_CorC_HlyC_assoc"/>
    <property type="match status" value="1"/>
</dbReference>
<evidence type="ECO:0000259" key="10">
    <source>
        <dbReference type="SMART" id="SM00116"/>
    </source>
</evidence>
<evidence type="ECO:0000256" key="7">
    <source>
        <dbReference type="ARBA" id="ARBA00023122"/>
    </source>
</evidence>
<dbReference type="Gene3D" id="3.10.580.10">
    <property type="entry name" value="CBS-domain"/>
    <property type="match status" value="1"/>
</dbReference>
<dbReference type="GO" id="GO:0005886">
    <property type="term" value="C:plasma membrane"/>
    <property type="evidence" value="ECO:0007669"/>
    <property type="project" value="UniProtKB-SubCell"/>
</dbReference>
<feature type="transmembrane region" description="Helical" evidence="9">
    <location>
        <begin position="93"/>
        <end position="111"/>
    </location>
</feature>
<evidence type="ECO:0000256" key="5">
    <source>
        <dbReference type="ARBA" id="ARBA00022737"/>
    </source>
</evidence>
<evidence type="ECO:0000256" key="6">
    <source>
        <dbReference type="ARBA" id="ARBA00022989"/>
    </source>
</evidence>
<dbReference type="RefSeq" id="WP_153759750.1">
    <property type="nucleotide sequence ID" value="NZ_CP045851.1"/>
</dbReference>
<dbReference type="SUPFAM" id="SSF56176">
    <property type="entry name" value="FAD-binding/transporter-associated domain-like"/>
    <property type="match status" value="1"/>
</dbReference>
<dbReference type="InterPro" id="IPR046342">
    <property type="entry name" value="CBS_dom_sf"/>
</dbReference>
<proteinExistence type="inferred from homology"/>
<sequence>MTDGALLGIVAVVVLVGSASVLAMAETSLTHLGRARARALEEEGAKGATMLSRLLDNREQYLNPVLLLVLVCHLAAATIVAVLVDHRWGLQGVLIALAIEIVVVFVIAEAAPKTWALQSPNRSAVVAAPVVRALAGFPPLRWITGGLVVIARFLIPGRTRAQGPAVSEEELLAFAGVAAEADVIDEDEQELIESIIEFGDTVVREVMVPRPDMITVSADFRIADVMEIVVMNGYSRIPAYGENLDDVVGVAYAKDLMRADLDERADEPVRTVLREAHFVPESKKVASLLREMQSEQFHIAIVVDEYGAAAGLVTLEDLIEELVGEIVDEFDVEDPMIEPLPGGAVRVNARLPLDELNELLHAELPLGDWDTVGGLVFDLLGHVPVEGETVEVEGYRLRAEKVQGRRIGRVRVERAPVPQPADAE</sequence>
<evidence type="ECO:0000256" key="8">
    <source>
        <dbReference type="ARBA" id="ARBA00023136"/>
    </source>
</evidence>
<evidence type="ECO:0000259" key="11">
    <source>
        <dbReference type="SMART" id="SM01091"/>
    </source>
</evidence>
<evidence type="ECO:0000256" key="9">
    <source>
        <dbReference type="SAM" id="Phobius"/>
    </source>
</evidence>
<dbReference type="PANTHER" id="PTHR22777">
    <property type="entry name" value="HEMOLYSIN-RELATED"/>
    <property type="match status" value="1"/>
</dbReference>
<dbReference type="Pfam" id="PF03471">
    <property type="entry name" value="CorC_HlyC"/>
    <property type="match status" value="1"/>
</dbReference>
<dbReference type="Gene3D" id="3.30.465.10">
    <property type="match status" value="1"/>
</dbReference>
<evidence type="ECO:0000313" key="13">
    <source>
        <dbReference type="Proteomes" id="UP000334019"/>
    </source>
</evidence>
<evidence type="ECO:0000256" key="2">
    <source>
        <dbReference type="ARBA" id="ARBA00006337"/>
    </source>
</evidence>
<dbReference type="InterPro" id="IPR000644">
    <property type="entry name" value="CBS_dom"/>
</dbReference>
<gene>
    <name evidence="12" type="ORF">GH723_11360</name>
</gene>
<dbReference type="SUPFAM" id="SSF54631">
    <property type="entry name" value="CBS-domain pair"/>
    <property type="match status" value="1"/>
</dbReference>
<comment type="similarity">
    <text evidence="2">Belongs to the UPF0053 family.</text>
</comment>
<dbReference type="FunFam" id="3.10.580.10:FF:000002">
    <property type="entry name" value="Magnesium/cobalt efflux protein CorC"/>
    <property type="match status" value="1"/>
</dbReference>
<feature type="transmembrane region" description="Helical" evidence="9">
    <location>
        <begin position="131"/>
        <end position="155"/>
    </location>
</feature>
<dbReference type="Pfam" id="PF00571">
    <property type="entry name" value="CBS"/>
    <property type="match status" value="2"/>
</dbReference>
<feature type="transmembrane region" description="Helical" evidence="9">
    <location>
        <begin position="61"/>
        <end position="84"/>
    </location>
</feature>
<evidence type="ECO:0000256" key="4">
    <source>
        <dbReference type="ARBA" id="ARBA00022692"/>
    </source>
</evidence>
<name>A0A5Q2RJG0_9ACTN</name>
<dbReference type="GO" id="GO:0050660">
    <property type="term" value="F:flavin adenine dinucleotide binding"/>
    <property type="evidence" value="ECO:0007669"/>
    <property type="project" value="InterPro"/>
</dbReference>
<keyword evidence="8 9" id="KW-0472">Membrane</keyword>
<evidence type="ECO:0000313" key="12">
    <source>
        <dbReference type="EMBL" id="QGG95644.1"/>
    </source>
</evidence>
<dbReference type="InterPro" id="IPR005170">
    <property type="entry name" value="Transptr-assoc_dom"/>
</dbReference>
<dbReference type="SMART" id="SM00116">
    <property type="entry name" value="CBS"/>
    <property type="match status" value="2"/>
</dbReference>
<dbReference type="EMBL" id="CP045851">
    <property type="protein sequence ID" value="QGG95644.1"/>
    <property type="molecule type" value="Genomic_DNA"/>
</dbReference>
<comment type="subcellular location">
    <subcellularLocation>
        <location evidence="1">Cell membrane</location>
        <topology evidence="1">Multi-pass membrane protein</topology>
    </subcellularLocation>
</comment>
<dbReference type="InterPro" id="IPR016169">
    <property type="entry name" value="FAD-bd_PCMH_sub2"/>
</dbReference>
<organism evidence="12 13">
    <name type="scientific">Actinomarinicola tropica</name>
    <dbReference type="NCBI Taxonomy" id="2789776"/>
    <lineage>
        <taxon>Bacteria</taxon>
        <taxon>Bacillati</taxon>
        <taxon>Actinomycetota</taxon>
        <taxon>Acidimicrobiia</taxon>
        <taxon>Acidimicrobiales</taxon>
        <taxon>Iamiaceae</taxon>
        <taxon>Actinomarinicola</taxon>
    </lineage>
</organism>
<keyword evidence="6 9" id="KW-1133">Transmembrane helix</keyword>
<dbReference type="Proteomes" id="UP000334019">
    <property type="component" value="Chromosome"/>
</dbReference>
<keyword evidence="3" id="KW-1003">Cell membrane</keyword>
<feature type="domain" description="CBS" evidence="10">
    <location>
        <begin position="212"/>
        <end position="261"/>
    </location>
</feature>
<feature type="domain" description="CBS" evidence="10">
    <location>
        <begin position="275"/>
        <end position="323"/>
    </location>
</feature>
<reference evidence="12 13" key="1">
    <citation type="submission" date="2019-11" db="EMBL/GenBank/DDBJ databases">
        <authorList>
            <person name="He Y."/>
        </authorList>
    </citation>
    <scope>NUCLEOTIDE SEQUENCE [LARGE SCALE GENOMIC DNA]</scope>
    <source>
        <strain evidence="12 13">SCSIO 58843</strain>
    </source>
</reference>
<dbReference type="SMART" id="SM01091">
    <property type="entry name" value="CorC_HlyC"/>
    <property type="match status" value="1"/>
</dbReference>
<evidence type="ECO:0000256" key="3">
    <source>
        <dbReference type="ARBA" id="ARBA00022475"/>
    </source>
</evidence>
<dbReference type="KEGG" id="atq:GH723_11360"/>
<dbReference type="InterPro" id="IPR044751">
    <property type="entry name" value="Ion_transp-like_CBS"/>
</dbReference>